<organism evidence="2">
    <name type="scientific">Cacopsylla melanoneura</name>
    <dbReference type="NCBI Taxonomy" id="428564"/>
    <lineage>
        <taxon>Eukaryota</taxon>
        <taxon>Metazoa</taxon>
        <taxon>Ecdysozoa</taxon>
        <taxon>Arthropoda</taxon>
        <taxon>Hexapoda</taxon>
        <taxon>Insecta</taxon>
        <taxon>Pterygota</taxon>
        <taxon>Neoptera</taxon>
        <taxon>Paraneoptera</taxon>
        <taxon>Hemiptera</taxon>
        <taxon>Sternorrhyncha</taxon>
        <taxon>Psylloidea</taxon>
        <taxon>Psyllidae</taxon>
        <taxon>Psyllinae</taxon>
        <taxon>Cacopsylla</taxon>
    </lineage>
</organism>
<evidence type="ECO:0000256" key="1">
    <source>
        <dbReference type="SAM" id="Phobius"/>
    </source>
</evidence>
<keyword evidence="1" id="KW-0812">Transmembrane</keyword>
<evidence type="ECO:0000313" key="2">
    <source>
        <dbReference type="EMBL" id="CAG6776133.1"/>
    </source>
</evidence>
<feature type="transmembrane region" description="Helical" evidence="1">
    <location>
        <begin position="122"/>
        <end position="143"/>
    </location>
</feature>
<proteinExistence type="predicted"/>
<reference evidence="2" key="1">
    <citation type="submission" date="2021-05" db="EMBL/GenBank/DDBJ databases">
        <authorList>
            <person name="Alioto T."/>
            <person name="Alioto T."/>
            <person name="Gomez Garrido J."/>
        </authorList>
    </citation>
    <scope>NUCLEOTIDE SEQUENCE</scope>
</reference>
<name>A0A8D9B094_9HEMI</name>
<sequence>MTIILWSSCISPIRRPTLRHWLDPKSNISEGSRTPYSVHQIPIIGIPWSFDLPIVKLIIMSSGNFHDFETKEFHFYFLSLKHFIQCEPSIWFYYQVCYHCYQVWPLSCHTGLFILGSCQHRIIIFMASSLLTVLALFFCDLIFD</sequence>
<dbReference type="AlphaFoldDB" id="A0A8D9B094"/>
<dbReference type="EMBL" id="HBUF01601089">
    <property type="protein sequence ID" value="CAG6776133.1"/>
    <property type="molecule type" value="Transcribed_RNA"/>
</dbReference>
<protein>
    <submittedName>
        <fullName evidence="2">Uncharacterized protein</fullName>
    </submittedName>
</protein>
<keyword evidence="1" id="KW-1133">Transmembrane helix</keyword>
<keyword evidence="1" id="KW-0472">Membrane</keyword>
<accession>A0A8D9B094</accession>